<dbReference type="Proteomes" id="UP000186385">
    <property type="component" value="Unassembled WGS sequence"/>
</dbReference>
<reference evidence="1" key="3">
    <citation type="submission" date="2017-03" db="EMBL/GenBank/DDBJ databases">
        <authorList>
            <person name="Dastager S.G."/>
            <person name="Neurgaonkar P.S."/>
            <person name="Dharne M.S."/>
        </authorList>
    </citation>
    <scope>NUCLEOTIDE SEQUENCE</scope>
    <source>
        <strain evidence="1">DSM 25145</strain>
    </source>
</reference>
<evidence type="ECO:0008006" key="5">
    <source>
        <dbReference type="Google" id="ProtNLM"/>
    </source>
</evidence>
<dbReference type="AlphaFoldDB" id="A0A1N6Y601"/>
<reference evidence="4" key="2">
    <citation type="submission" date="2017-03" db="EMBL/GenBank/DDBJ databases">
        <title>Bacillus sp. V-88(T) DSM27956, whole genome shotgun sequencing project.</title>
        <authorList>
            <person name="Dastager S.G."/>
            <person name="Neurgaonkar P.S."/>
            <person name="Dharne M.S."/>
        </authorList>
    </citation>
    <scope>NUCLEOTIDE SEQUENCE [LARGE SCALE GENOMIC DNA]</scope>
    <source>
        <strain evidence="4">DSM 25145</strain>
    </source>
</reference>
<sequence>MSGKKVIQVKYGDVTGDRVPDVVYLTAVQAAGSPFLEQITLVIQCRRTGQTFRVPLEENAGYHPTLFLGDFTGNNVKDILVVIDTGGSGGTIYAFVFSFINDRFDAIFNVNQFNQQADYEVRFRDQFKAEVISRQPDKRYVLDLTTKGADYLNDIYNPDGTLKQPIHGWVSPLTGLYPVDFERDGVYELNAYQNIAGRYSADRLGYMENVLKWDGHSFHIDRQYVQIYGEEKQAAD</sequence>
<dbReference type="InterPro" id="IPR028994">
    <property type="entry name" value="Integrin_alpha_N"/>
</dbReference>
<accession>A0A1N6Y601</accession>
<organism evidence="2 3">
    <name type="scientific">Domibacillus enclensis</name>
    <dbReference type="NCBI Taxonomy" id="1017273"/>
    <lineage>
        <taxon>Bacteria</taxon>
        <taxon>Bacillati</taxon>
        <taxon>Bacillota</taxon>
        <taxon>Bacilli</taxon>
        <taxon>Bacillales</taxon>
        <taxon>Bacillaceae</taxon>
        <taxon>Domibacillus</taxon>
    </lineage>
</organism>
<dbReference type="RefSeq" id="WP_045851956.1">
    <property type="nucleotide sequence ID" value="NZ_FTLX01000005.1"/>
</dbReference>
<dbReference type="Proteomes" id="UP000215545">
    <property type="component" value="Unassembled WGS sequence"/>
</dbReference>
<dbReference type="EMBL" id="FTLX01000005">
    <property type="protein sequence ID" value="SIR09956.1"/>
    <property type="molecule type" value="Genomic_DNA"/>
</dbReference>
<evidence type="ECO:0000313" key="3">
    <source>
        <dbReference type="Proteomes" id="UP000186385"/>
    </source>
</evidence>
<dbReference type="EMBL" id="MWSK01000005">
    <property type="protein sequence ID" value="OXS77528.1"/>
    <property type="molecule type" value="Genomic_DNA"/>
</dbReference>
<name>A0A1N6Y601_9BACI</name>
<keyword evidence="4" id="KW-1185">Reference proteome</keyword>
<proteinExistence type="predicted"/>
<evidence type="ECO:0000313" key="4">
    <source>
        <dbReference type="Proteomes" id="UP000215545"/>
    </source>
</evidence>
<gene>
    <name evidence="1" type="ORF">B1B05_11875</name>
    <name evidence="2" type="ORF">SAMN05443094_105163</name>
</gene>
<evidence type="ECO:0000313" key="2">
    <source>
        <dbReference type="EMBL" id="SIR09956.1"/>
    </source>
</evidence>
<reference evidence="2 3" key="1">
    <citation type="submission" date="2017-01" db="EMBL/GenBank/DDBJ databases">
        <authorList>
            <person name="Mah S.A."/>
            <person name="Swanson W.J."/>
            <person name="Moy G.W."/>
            <person name="Vacquier V.D."/>
        </authorList>
    </citation>
    <scope>NUCLEOTIDE SEQUENCE [LARGE SCALE GENOMIC DNA]</scope>
    <source>
        <strain evidence="2 3">NIO-1016</strain>
    </source>
</reference>
<dbReference type="STRING" id="1017273.SAMN05443094_105163"/>
<protein>
    <recommendedName>
        <fullName evidence="5">Repeat domain-containing protein</fullName>
    </recommendedName>
</protein>
<evidence type="ECO:0000313" key="1">
    <source>
        <dbReference type="EMBL" id="OXS77528.1"/>
    </source>
</evidence>
<dbReference type="OrthoDB" id="1653343at2"/>
<dbReference type="SUPFAM" id="SSF69318">
    <property type="entry name" value="Integrin alpha N-terminal domain"/>
    <property type="match status" value="1"/>
</dbReference>